<sequence length="723" mass="80175">MVTSCSTECARASRQRSLFSATTALASSASETSSTDRLTTIPREKYTESLLLKPLEDGRVSASFEFVLTSTSQSDSQFRLLPRALLQPIQRSGASSVHLSLNTGRWRYESWGSPMARVKHRDSYDDPRHLQTAQPSWLLLGEEAVASGAELWARLNDPLGNASRSDLYPNWKSLTSSLAGLFCASLDALDETTTTTPAYAYSDASSVAFKSLPSSKLLHAFLPSEGVCTENLTPLLKLLPCKGTVGLGSLLNPLTLFGANFQGLAVHVDRLENTHMQTGGGDRGWQIRFTVTSVFAPAVTRDISIRDWSLSSLFGRKLESGCPLAESSIVRVIKPRDPPGSSTYAVSPLPPLPSSFVPTASGAKSKQRARADRDHTPKLPVLTDLDEVEDELARSDLLQFETEGEKEAYRERLQARWAKYLETQDGEYLYDLASLASSTGGHGDKTLDIAMSWPHEERFQYPLLSRKEIVQDHREALGTLKAERTLVGHGQQRTTLQLVIENLDPKAATSVLWYENLGYFVKPYLHTLDHKIELLPVAGADGGEQELVRSARDLENPVEDMVYSSSDTSQSSRTEWNVRRSYVIEAVIRLPASSRITLTMELLKQSLPYAQHPPDANRGFDLNPSILFPLVPEDPRAALLRASQRSQNRAVQHRSAFDAPIHQQRIVSRSRSRIYLTPRLVELSRPDFSFVYTLIIFTSTIIALQVGSAINILLRTFKDSILS</sequence>
<dbReference type="Pfam" id="PF04113">
    <property type="entry name" value="Gpi16"/>
    <property type="match status" value="3"/>
</dbReference>
<dbReference type="PANTHER" id="PTHR12959">
    <property type="entry name" value="GPI TRANSAMIDASE COMPONENT PIG-T-RELATED"/>
    <property type="match status" value="1"/>
</dbReference>
<gene>
    <name evidence="3" type="ORF">BCV70DRAFT_210429</name>
</gene>
<dbReference type="GO" id="GO:0042765">
    <property type="term" value="C:GPI-anchor transamidase complex"/>
    <property type="evidence" value="ECO:0007669"/>
    <property type="project" value="InterPro"/>
</dbReference>
<organism evidence="3 4">
    <name type="scientific">Testicularia cyperi</name>
    <dbReference type="NCBI Taxonomy" id="1882483"/>
    <lineage>
        <taxon>Eukaryota</taxon>
        <taxon>Fungi</taxon>
        <taxon>Dikarya</taxon>
        <taxon>Basidiomycota</taxon>
        <taxon>Ustilaginomycotina</taxon>
        <taxon>Ustilaginomycetes</taxon>
        <taxon>Ustilaginales</taxon>
        <taxon>Anthracoideaceae</taxon>
        <taxon>Testicularia</taxon>
    </lineage>
</organism>
<dbReference type="PANTHER" id="PTHR12959:SF11">
    <property type="entry name" value="GPI TRANSAMIDASE COMPONENT PIG-T"/>
    <property type="match status" value="1"/>
</dbReference>
<reference evidence="3 4" key="1">
    <citation type="journal article" date="2018" name="Mol. Biol. Evol.">
        <title>Broad Genomic Sampling Reveals a Smut Pathogenic Ancestry of the Fungal Clade Ustilaginomycotina.</title>
        <authorList>
            <person name="Kijpornyongpan T."/>
            <person name="Mondo S.J."/>
            <person name="Barry K."/>
            <person name="Sandor L."/>
            <person name="Lee J."/>
            <person name="Lipzen A."/>
            <person name="Pangilinan J."/>
            <person name="LaButti K."/>
            <person name="Hainaut M."/>
            <person name="Henrissat B."/>
            <person name="Grigoriev I.V."/>
            <person name="Spatafora J.W."/>
            <person name="Aime M.C."/>
        </authorList>
    </citation>
    <scope>NUCLEOTIDE SEQUENCE [LARGE SCALE GENOMIC DNA]</scope>
    <source>
        <strain evidence="3 4">MCA 3645</strain>
    </source>
</reference>
<dbReference type="GO" id="GO:0016255">
    <property type="term" value="P:attachment of GPI anchor to protein"/>
    <property type="evidence" value="ECO:0007669"/>
    <property type="project" value="InterPro"/>
</dbReference>
<feature type="transmembrane region" description="Helical" evidence="2">
    <location>
        <begin position="690"/>
        <end position="714"/>
    </location>
</feature>
<keyword evidence="2" id="KW-0812">Transmembrane</keyword>
<evidence type="ECO:0000313" key="4">
    <source>
        <dbReference type="Proteomes" id="UP000246740"/>
    </source>
</evidence>
<proteinExistence type="predicted"/>
<dbReference type="InParanoid" id="A0A317XVZ8"/>
<dbReference type="OrthoDB" id="331263at2759"/>
<keyword evidence="2" id="KW-1133">Transmembrane helix</keyword>
<dbReference type="STRING" id="1882483.A0A317XVZ8"/>
<evidence type="ECO:0000256" key="2">
    <source>
        <dbReference type="SAM" id="Phobius"/>
    </source>
</evidence>
<feature type="region of interest" description="Disordered" evidence="1">
    <location>
        <begin position="355"/>
        <end position="377"/>
    </location>
</feature>
<dbReference type="FunCoup" id="A0A317XVZ8">
    <property type="interactions" value="223"/>
</dbReference>
<evidence type="ECO:0000313" key="3">
    <source>
        <dbReference type="EMBL" id="PWZ02272.1"/>
    </source>
</evidence>
<dbReference type="AlphaFoldDB" id="A0A317XVZ8"/>
<keyword evidence="4" id="KW-1185">Reference proteome</keyword>
<dbReference type="Proteomes" id="UP000246740">
    <property type="component" value="Unassembled WGS sequence"/>
</dbReference>
<evidence type="ECO:0000256" key="1">
    <source>
        <dbReference type="SAM" id="MobiDB-lite"/>
    </source>
</evidence>
<protein>
    <submittedName>
        <fullName evidence="3">Gpi16 subunit, GPI transamidase component</fullName>
    </submittedName>
</protein>
<keyword evidence="2" id="KW-0472">Membrane</keyword>
<dbReference type="InterPro" id="IPR007245">
    <property type="entry name" value="PIG-T"/>
</dbReference>
<name>A0A317XVZ8_9BASI</name>
<accession>A0A317XVZ8</accession>
<dbReference type="EMBL" id="KZ819189">
    <property type="protein sequence ID" value="PWZ02272.1"/>
    <property type="molecule type" value="Genomic_DNA"/>
</dbReference>